<protein>
    <recommendedName>
        <fullName evidence="2">DUF1559 domain-containing protein</fullName>
    </recommendedName>
</protein>
<dbReference type="InterPro" id="IPR045584">
    <property type="entry name" value="Pilin-like"/>
</dbReference>
<feature type="transmembrane region" description="Helical" evidence="1">
    <location>
        <begin position="12"/>
        <end position="33"/>
    </location>
</feature>
<dbReference type="RefSeq" id="WP_145264328.1">
    <property type="nucleotide sequence ID" value="NZ_CP036279.1"/>
</dbReference>
<sequence length="374" mass="39102">MFLTRKMRAFTLIELLVVIAIIGVLVALLLPAIQQAREAARRSQCKNNMKQLGLAMLNYHDAHKVFPPGIIANQSFADPPVPDFLGAPSTATAAAASGIALILPFLEEKAVWSAYNFDLPCTVAANSAAVQTVITGLVCPSNLRGAERIALPDVTTHDFGPTDYVLSHGGSMALTTASPWRGSIFTASQRSGFGAFGINSKMSIARMRDGTSNTFLMGEGNGSPDLQVSTDGETTGMVSGTGVDQAWCQCFIGEGVASGDEPFGSVFGATAVNVVYQTNGDLLAPTTSGSTWDPLPPNMGKQRFAVPTRTATSNQGQPPTGAIAAEVVSNFRSPHSGVCHFLFADGSVKSISDNVDAVVYVGLSSANGKEVVEP</sequence>
<dbReference type="Pfam" id="PF07596">
    <property type="entry name" value="SBP_bac_10"/>
    <property type="match status" value="1"/>
</dbReference>
<proteinExistence type="predicted"/>
<dbReference type="EMBL" id="CP036279">
    <property type="protein sequence ID" value="QDU64077.1"/>
    <property type="molecule type" value="Genomic_DNA"/>
</dbReference>
<keyword evidence="1" id="KW-0812">Transmembrane</keyword>
<dbReference type="NCBIfam" id="TIGR02532">
    <property type="entry name" value="IV_pilin_GFxxxE"/>
    <property type="match status" value="1"/>
</dbReference>
<accession>A0A518BAW1</accession>
<dbReference type="SUPFAM" id="SSF54523">
    <property type="entry name" value="Pili subunits"/>
    <property type="match status" value="1"/>
</dbReference>
<dbReference type="Proteomes" id="UP000317093">
    <property type="component" value="Chromosome"/>
</dbReference>
<gene>
    <name evidence="3" type="ORF">Pan216_49650</name>
</gene>
<dbReference type="Pfam" id="PF07963">
    <property type="entry name" value="N_methyl"/>
    <property type="match status" value="1"/>
</dbReference>
<keyword evidence="1" id="KW-1133">Transmembrane helix</keyword>
<evidence type="ECO:0000259" key="2">
    <source>
        <dbReference type="Pfam" id="PF07596"/>
    </source>
</evidence>
<keyword evidence="4" id="KW-1185">Reference proteome</keyword>
<dbReference type="InterPro" id="IPR027558">
    <property type="entry name" value="Pre_pil_HX9DG_C"/>
</dbReference>
<dbReference type="InterPro" id="IPR011453">
    <property type="entry name" value="DUF1559"/>
</dbReference>
<dbReference type="PANTHER" id="PTHR30093">
    <property type="entry name" value="GENERAL SECRETION PATHWAY PROTEIN G"/>
    <property type="match status" value="1"/>
</dbReference>
<organism evidence="3 4">
    <name type="scientific">Kolteria novifilia</name>
    <dbReference type="NCBI Taxonomy" id="2527975"/>
    <lineage>
        <taxon>Bacteria</taxon>
        <taxon>Pseudomonadati</taxon>
        <taxon>Planctomycetota</taxon>
        <taxon>Planctomycetia</taxon>
        <taxon>Kolteriales</taxon>
        <taxon>Kolteriaceae</taxon>
        <taxon>Kolteria</taxon>
    </lineage>
</organism>
<dbReference type="AlphaFoldDB" id="A0A518BAW1"/>
<reference evidence="3 4" key="1">
    <citation type="submission" date="2019-02" db="EMBL/GenBank/DDBJ databases">
        <title>Deep-cultivation of Planctomycetes and their phenomic and genomic characterization uncovers novel biology.</title>
        <authorList>
            <person name="Wiegand S."/>
            <person name="Jogler M."/>
            <person name="Boedeker C."/>
            <person name="Pinto D."/>
            <person name="Vollmers J."/>
            <person name="Rivas-Marin E."/>
            <person name="Kohn T."/>
            <person name="Peeters S.H."/>
            <person name="Heuer A."/>
            <person name="Rast P."/>
            <person name="Oberbeckmann S."/>
            <person name="Bunk B."/>
            <person name="Jeske O."/>
            <person name="Meyerdierks A."/>
            <person name="Storesund J.E."/>
            <person name="Kallscheuer N."/>
            <person name="Luecker S."/>
            <person name="Lage O.M."/>
            <person name="Pohl T."/>
            <person name="Merkel B.J."/>
            <person name="Hornburger P."/>
            <person name="Mueller R.-W."/>
            <person name="Bruemmer F."/>
            <person name="Labrenz M."/>
            <person name="Spormann A.M."/>
            <person name="Op den Camp H."/>
            <person name="Overmann J."/>
            <person name="Amann R."/>
            <person name="Jetten M.S.M."/>
            <person name="Mascher T."/>
            <person name="Medema M.H."/>
            <person name="Devos D.P."/>
            <person name="Kaster A.-K."/>
            <person name="Ovreas L."/>
            <person name="Rohde M."/>
            <person name="Galperin M.Y."/>
            <person name="Jogler C."/>
        </authorList>
    </citation>
    <scope>NUCLEOTIDE SEQUENCE [LARGE SCALE GENOMIC DNA]</scope>
    <source>
        <strain evidence="3 4">Pan216</strain>
    </source>
</reference>
<dbReference type="OrthoDB" id="255848at2"/>
<dbReference type="NCBIfam" id="TIGR04294">
    <property type="entry name" value="pre_pil_HX9DG"/>
    <property type="match status" value="1"/>
</dbReference>
<dbReference type="PANTHER" id="PTHR30093:SF2">
    <property type="entry name" value="TYPE II SECRETION SYSTEM PROTEIN H"/>
    <property type="match status" value="1"/>
</dbReference>
<dbReference type="KEGG" id="knv:Pan216_49650"/>
<evidence type="ECO:0000313" key="4">
    <source>
        <dbReference type="Proteomes" id="UP000317093"/>
    </source>
</evidence>
<name>A0A518BAW1_9BACT</name>
<evidence type="ECO:0000313" key="3">
    <source>
        <dbReference type="EMBL" id="QDU64077.1"/>
    </source>
</evidence>
<dbReference type="InterPro" id="IPR012902">
    <property type="entry name" value="N_methyl_site"/>
</dbReference>
<feature type="domain" description="DUF1559" evidence="2">
    <location>
        <begin position="34"/>
        <end position="357"/>
    </location>
</feature>
<evidence type="ECO:0000256" key="1">
    <source>
        <dbReference type="SAM" id="Phobius"/>
    </source>
</evidence>
<keyword evidence="1" id="KW-0472">Membrane</keyword>
<dbReference type="Gene3D" id="3.30.700.10">
    <property type="entry name" value="Glycoprotein, Type 4 Pilin"/>
    <property type="match status" value="1"/>
</dbReference>